<dbReference type="EMBL" id="OW659496">
    <property type="protein sequence ID" value="CAH2763630.1"/>
    <property type="molecule type" value="Genomic_DNA"/>
</dbReference>
<dbReference type="AlphaFoldDB" id="A0AAU9VKG0"/>
<evidence type="ECO:0000313" key="5">
    <source>
        <dbReference type="Proteomes" id="UP001154111"/>
    </source>
</evidence>
<accession>A0AAU9VKG0</accession>
<keyword evidence="1" id="KW-1133">Transmembrane helix</keyword>
<dbReference type="Proteomes" id="UP001154111">
    <property type="component" value="Chromosome"/>
</dbReference>
<reference evidence="3" key="1">
    <citation type="submission" date="2022-04" db="EMBL/GenBank/DDBJ databases">
        <authorList>
            <person name="Forde T."/>
        </authorList>
    </citation>
    <scope>NUCLEOTIDE SEQUENCE</scope>
    <source>
        <strain evidence="3">A18Y016a</strain>
        <strain evidence="2">A18Y020d</strain>
    </source>
</reference>
<dbReference type="EMBL" id="OW659477">
    <property type="protein sequence ID" value="CAH2763699.1"/>
    <property type="molecule type" value="Genomic_DNA"/>
</dbReference>
<organism evidence="3 5">
    <name type="scientific">Erysipelothrix amsterdamensis</name>
    <dbReference type="NCBI Taxonomy" id="2929157"/>
    <lineage>
        <taxon>Bacteria</taxon>
        <taxon>Bacillati</taxon>
        <taxon>Bacillota</taxon>
        <taxon>Erysipelotrichia</taxon>
        <taxon>Erysipelotrichales</taxon>
        <taxon>Erysipelotrichaceae</taxon>
        <taxon>Erysipelothrix</taxon>
    </lineage>
</organism>
<sequence length="53" mass="6102">MLEVLFEVVIGCIAIFYVDAKEWSDTKKQVVAMLIYWILIAFMIASLIFLFGV</sequence>
<keyword evidence="4" id="KW-1185">Reference proteome</keyword>
<evidence type="ECO:0000256" key="1">
    <source>
        <dbReference type="SAM" id="Phobius"/>
    </source>
</evidence>
<evidence type="ECO:0000313" key="2">
    <source>
        <dbReference type="EMBL" id="CAH2763630.1"/>
    </source>
</evidence>
<dbReference type="RefSeq" id="WP_238000378.1">
    <property type="nucleotide sequence ID" value="NZ_OW659477.1"/>
</dbReference>
<name>A0AAU9VKG0_9FIRM</name>
<dbReference type="Proteomes" id="UP001154095">
    <property type="component" value="Chromosome"/>
</dbReference>
<gene>
    <name evidence="3" type="ORF">ERYAMS2_01853</name>
    <name evidence="2" type="ORF">ERYAMS_01555</name>
</gene>
<evidence type="ECO:0000313" key="3">
    <source>
        <dbReference type="EMBL" id="CAH2763699.1"/>
    </source>
</evidence>
<feature type="transmembrane region" description="Helical" evidence="1">
    <location>
        <begin position="30"/>
        <end position="51"/>
    </location>
</feature>
<protein>
    <submittedName>
        <fullName evidence="3">Amino acid permease</fullName>
    </submittedName>
</protein>
<keyword evidence="1" id="KW-0812">Transmembrane</keyword>
<keyword evidence="1" id="KW-0472">Membrane</keyword>
<evidence type="ECO:0000313" key="4">
    <source>
        <dbReference type="Proteomes" id="UP001154095"/>
    </source>
</evidence>
<proteinExistence type="predicted"/>